<keyword evidence="7 11" id="KW-0630">Potassium</keyword>
<keyword evidence="2 11" id="KW-1003">Cell membrane</keyword>
<dbReference type="GO" id="GO:0005886">
    <property type="term" value="C:plasma membrane"/>
    <property type="evidence" value="ECO:0007669"/>
    <property type="project" value="UniProtKB-SubCell"/>
</dbReference>
<evidence type="ECO:0000256" key="9">
    <source>
        <dbReference type="ARBA" id="ARBA00023065"/>
    </source>
</evidence>
<evidence type="ECO:0000256" key="11">
    <source>
        <dbReference type="HAMAP-Rule" id="MF_00276"/>
    </source>
</evidence>
<dbReference type="PANTHER" id="PTHR30042">
    <property type="entry name" value="POTASSIUM-TRANSPORTING ATPASE C CHAIN"/>
    <property type="match status" value="1"/>
</dbReference>
<comment type="similarity">
    <text evidence="11">Belongs to the KdpC family.</text>
</comment>
<dbReference type="Pfam" id="PF02669">
    <property type="entry name" value="KdpC"/>
    <property type="match status" value="1"/>
</dbReference>
<dbReference type="InterPro" id="IPR003820">
    <property type="entry name" value="KdpC"/>
</dbReference>
<name>A0A5B8LJM4_9SPHN</name>
<gene>
    <name evidence="11 12" type="primary">kdpC</name>
    <name evidence="12" type="ORF">FPZ24_11800</name>
</gene>
<comment type="subunit">
    <text evidence="11">The system is composed of three essential subunits: KdpA, KdpB and KdpC.</text>
</comment>
<dbReference type="KEGG" id="spai:FPZ24_11800"/>
<dbReference type="NCBIfam" id="TIGR00681">
    <property type="entry name" value="kdpC"/>
    <property type="match status" value="1"/>
</dbReference>
<evidence type="ECO:0000256" key="1">
    <source>
        <dbReference type="ARBA" id="ARBA00022448"/>
    </source>
</evidence>
<dbReference type="AlphaFoldDB" id="A0A5B8LJM4"/>
<reference evidence="12 13" key="1">
    <citation type="submission" date="2019-07" db="EMBL/GenBank/DDBJ databases">
        <title>Full genome sequence of Sphingomonas sp. 4R-6-7(HKS19).</title>
        <authorList>
            <person name="Im W.-T."/>
        </authorList>
    </citation>
    <scope>NUCLEOTIDE SEQUENCE [LARGE SCALE GENOMIC DNA]</scope>
    <source>
        <strain evidence="12 13">HKS19</strain>
    </source>
</reference>
<evidence type="ECO:0000256" key="6">
    <source>
        <dbReference type="ARBA" id="ARBA00022840"/>
    </source>
</evidence>
<keyword evidence="1 11" id="KW-0813">Transport</keyword>
<dbReference type="OrthoDB" id="9788285at2"/>
<dbReference type="PANTHER" id="PTHR30042:SF2">
    <property type="entry name" value="POTASSIUM-TRANSPORTING ATPASE KDPC SUBUNIT"/>
    <property type="match status" value="1"/>
</dbReference>
<evidence type="ECO:0000256" key="8">
    <source>
        <dbReference type="ARBA" id="ARBA00022989"/>
    </source>
</evidence>
<comment type="subcellular location">
    <subcellularLocation>
        <location evidence="11">Cell membrane</location>
        <topology evidence="11">Single-pass membrane protein</topology>
    </subcellularLocation>
</comment>
<dbReference type="PIRSF" id="PIRSF001296">
    <property type="entry name" value="K_ATPase_KdpC"/>
    <property type="match status" value="1"/>
</dbReference>
<sequence length="196" mass="19745">MFKDLTSSLRPALVLTLLFAALLGLVYPAAITGIGQIIAPAAANGSLIKEAKGNVIGSALIGQAFASDAYFHGRPSAAGKNGYDATASSGSNLGPTSQALVDRVKTDLAAAKASAPGNNVPADLVTASASGLDPDLSPEAALFQAARVAKARGVASDKVKALVADNTAYPLLGFIGEPRVNVLALNLALDRIAPRP</sequence>
<evidence type="ECO:0000313" key="13">
    <source>
        <dbReference type="Proteomes" id="UP000315673"/>
    </source>
</evidence>
<dbReference type="EMBL" id="CP042306">
    <property type="protein sequence ID" value="QDZ08079.1"/>
    <property type="molecule type" value="Genomic_DNA"/>
</dbReference>
<evidence type="ECO:0000313" key="12">
    <source>
        <dbReference type="EMBL" id="QDZ08079.1"/>
    </source>
</evidence>
<proteinExistence type="inferred from homology"/>
<dbReference type="GO" id="GO:0005524">
    <property type="term" value="F:ATP binding"/>
    <property type="evidence" value="ECO:0007669"/>
    <property type="project" value="UniProtKB-UniRule"/>
</dbReference>
<keyword evidence="9 11" id="KW-0406">Ion transport</keyword>
<dbReference type="GO" id="GO:0008556">
    <property type="term" value="F:P-type potassium transmembrane transporter activity"/>
    <property type="evidence" value="ECO:0007669"/>
    <property type="project" value="InterPro"/>
</dbReference>
<comment type="function">
    <text evidence="11">Part of the high-affinity ATP-driven potassium transport (or Kdp) system, which catalyzes the hydrolysis of ATP coupled with the electrogenic transport of potassium into the cytoplasm. This subunit acts as a catalytic chaperone that increases the ATP-binding affinity of the ATP-hydrolyzing subunit KdpB by the formation of a transient KdpB/KdpC/ATP ternary complex.</text>
</comment>
<dbReference type="NCBIfam" id="NF001454">
    <property type="entry name" value="PRK00315.1"/>
    <property type="match status" value="1"/>
</dbReference>
<keyword evidence="13" id="KW-1185">Reference proteome</keyword>
<protein>
    <recommendedName>
        <fullName evidence="11">Potassium-transporting ATPase KdpC subunit</fullName>
    </recommendedName>
    <alternativeName>
        <fullName evidence="11">ATP phosphohydrolase [potassium-transporting] C chain</fullName>
    </alternativeName>
    <alternativeName>
        <fullName evidence="11">Potassium-binding and translocating subunit C</fullName>
    </alternativeName>
    <alternativeName>
        <fullName evidence="11">Potassium-translocating ATPase C chain</fullName>
    </alternativeName>
</protein>
<keyword evidence="8 11" id="KW-1133">Transmembrane helix</keyword>
<evidence type="ECO:0000256" key="4">
    <source>
        <dbReference type="ARBA" id="ARBA00022692"/>
    </source>
</evidence>
<organism evidence="12 13">
    <name type="scientific">Sphingomonas panacisoli</name>
    <dbReference type="NCBI Taxonomy" id="1813879"/>
    <lineage>
        <taxon>Bacteria</taxon>
        <taxon>Pseudomonadati</taxon>
        <taxon>Pseudomonadota</taxon>
        <taxon>Alphaproteobacteria</taxon>
        <taxon>Sphingomonadales</taxon>
        <taxon>Sphingomonadaceae</taxon>
        <taxon>Sphingomonas</taxon>
    </lineage>
</organism>
<keyword evidence="5 11" id="KW-0547">Nucleotide-binding</keyword>
<evidence type="ECO:0000256" key="10">
    <source>
        <dbReference type="ARBA" id="ARBA00023136"/>
    </source>
</evidence>
<keyword evidence="4 11" id="KW-0812">Transmembrane</keyword>
<dbReference type="RefSeq" id="WP_146572220.1">
    <property type="nucleotide sequence ID" value="NZ_CP042306.1"/>
</dbReference>
<accession>A0A5B8LJM4</accession>
<evidence type="ECO:0000256" key="2">
    <source>
        <dbReference type="ARBA" id="ARBA00022475"/>
    </source>
</evidence>
<evidence type="ECO:0000256" key="3">
    <source>
        <dbReference type="ARBA" id="ARBA00022538"/>
    </source>
</evidence>
<evidence type="ECO:0000256" key="7">
    <source>
        <dbReference type="ARBA" id="ARBA00022958"/>
    </source>
</evidence>
<keyword evidence="3 11" id="KW-0633">Potassium transport</keyword>
<dbReference type="Proteomes" id="UP000315673">
    <property type="component" value="Chromosome"/>
</dbReference>
<keyword evidence="6 11" id="KW-0067">ATP-binding</keyword>
<keyword evidence="10 11" id="KW-0472">Membrane</keyword>
<dbReference type="HAMAP" id="MF_00276">
    <property type="entry name" value="KdpC"/>
    <property type="match status" value="1"/>
</dbReference>
<evidence type="ECO:0000256" key="5">
    <source>
        <dbReference type="ARBA" id="ARBA00022741"/>
    </source>
</evidence>